<accession>A0A0B2UMU8</accession>
<sequence>MIFLLYLGIVFGEIFSMKKRRSMEVELDVIENKICKGYLKPIDFKNATCKVLLESEEGHEYLSNVKLATDSETHFSFSINSPKTLKMTLVPVVLDEEKPHVFGDVEFEFSAQFDTFKKDVAKKVSVEPAMAAMTKLDNLLYDLIRQSDELVRSIHDVDYKHKGMFSFVSVFSVVILMIYFGVNFYELYSLRKFFQKKKMI</sequence>
<dbReference type="HOGENOM" id="CLU_115931_0_0_1"/>
<evidence type="ECO:0000313" key="4">
    <source>
        <dbReference type="Proteomes" id="UP000031056"/>
    </source>
</evidence>
<dbReference type="InterPro" id="IPR009038">
    <property type="entry name" value="GOLD_dom"/>
</dbReference>
<keyword evidence="4" id="KW-1185">Reference proteome</keyword>
<organism evidence="3 4">
    <name type="scientific">Ordospora colligata OC4</name>
    <dbReference type="NCBI Taxonomy" id="1354746"/>
    <lineage>
        <taxon>Eukaryota</taxon>
        <taxon>Fungi</taxon>
        <taxon>Fungi incertae sedis</taxon>
        <taxon>Microsporidia</taxon>
        <taxon>Ordosporidae</taxon>
        <taxon>Ordospora</taxon>
    </lineage>
</organism>
<reference evidence="3 4" key="1">
    <citation type="journal article" date="2014" name="MBio">
        <title>The Ordospora colligata genome; evolution of extreme reduction in microsporidia and host-to-parasite horizontal gene transfer.</title>
        <authorList>
            <person name="Pombert J.-F."/>
            <person name="Haag K.L."/>
            <person name="Beidas S."/>
            <person name="Ebert D."/>
            <person name="Keeling P.J."/>
        </authorList>
    </citation>
    <scope>NUCLEOTIDE SEQUENCE [LARGE SCALE GENOMIC DNA]</scope>
    <source>
        <strain evidence="3 4">OC4</strain>
    </source>
</reference>
<feature type="domain" description="GOLD" evidence="2">
    <location>
        <begin position="31"/>
        <end position="195"/>
    </location>
</feature>
<dbReference type="AlphaFoldDB" id="A0A0B2UMU8"/>
<keyword evidence="1" id="KW-1133">Transmembrane helix</keyword>
<dbReference type="Proteomes" id="UP000031056">
    <property type="component" value="Unassembled WGS sequence"/>
</dbReference>
<keyword evidence="1" id="KW-0472">Membrane</keyword>
<feature type="transmembrane region" description="Helical" evidence="1">
    <location>
        <begin position="164"/>
        <end position="188"/>
    </location>
</feature>
<dbReference type="InParanoid" id="A0A0B2UMU8"/>
<comment type="caution">
    <text evidence="3">The sequence shown here is derived from an EMBL/GenBank/DDBJ whole genome shotgun (WGS) entry which is preliminary data.</text>
</comment>
<keyword evidence="1" id="KW-0812">Transmembrane</keyword>
<proteinExistence type="predicted"/>
<evidence type="ECO:0000256" key="1">
    <source>
        <dbReference type="SAM" id="Phobius"/>
    </source>
</evidence>
<dbReference type="GeneID" id="26261187"/>
<dbReference type="RefSeq" id="XP_014564297.1">
    <property type="nucleotide sequence ID" value="XM_014708811.1"/>
</dbReference>
<dbReference type="STRING" id="1354746.A0A0B2UMU8"/>
<dbReference type="OrthoDB" id="759142at2759"/>
<evidence type="ECO:0000313" key="3">
    <source>
        <dbReference type="EMBL" id="KHN70255.1"/>
    </source>
</evidence>
<dbReference type="EMBL" id="JOKQ01000002">
    <property type="protein sequence ID" value="KHN70255.1"/>
    <property type="molecule type" value="Genomic_DNA"/>
</dbReference>
<name>A0A0B2UMU8_9MICR</name>
<dbReference type="Pfam" id="PF01105">
    <property type="entry name" value="EMP24_GP25L"/>
    <property type="match status" value="1"/>
</dbReference>
<protein>
    <submittedName>
        <fullName evidence="3">Emp24/gp25L domain-containing protein</fullName>
    </submittedName>
</protein>
<evidence type="ECO:0000259" key="2">
    <source>
        <dbReference type="Pfam" id="PF01105"/>
    </source>
</evidence>
<gene>
    <name evidence="3" type="ORF">M896_020920</name>
</gene>
<dbReference type="VEuPathDB" id="MicrosporidiaDB:M896_020920"/>